<comment type="subcellular location">
    <subcellularLocation>
        <location evidence="1">Cell membrane</location>
        <topology evidence="1">Multi-pass membrane protein</topology>
    </subcellularLocation>
</comment>
<dbReference type="PANTHER" id="PTHR33452">
    <property type="entry name" value="OXIDOREDUCTASE CATD-RELATED"/>
    <property type="match status" value="1"/>
</dbReference>
<evidence type="ECO:0000256" key="3">
    <source>
        <dbReference type="ARBA" id="ARBA00022475"/>
    </source>
</evidence>
<evidence type="ECO:0000313" key="9">
    <source>
        <dbReference type="Proteomes" id="UP001500748"/>
    </source>
</evidence>
<evidence type="ECO:0000256" key="4">
    <source>
        <dbReference type="ARBA" id="ARBA00022692"/>
    </source>
</evidence>
<comment type="caution">
    <text evidence="8">The sequence shown here is derived from an EMBL/GenBank/DDBJ whole genome shotgun (WGS) entry which is preliminary data.</text>
</comment>
<name>A0ABP7H804_9FLAO</name>
<keyword evidence="3" id="KW-1003">Cell membrane</keyword>
<evidence type="ECO:0000313" key="8">
    <source>
        <dbReference type="EMBL" id="GAA3784632.1"/>
    </source>
</evidence>
<dbReference type="InterPro" id="IPR051907">
    <property type="entry name" value="DoxX-like_oxidoreductase"/>
</dbReference>
<feature type="transmembrane region" description="Helical" evidence="7">
    <location>
        <begin position="71"/>
        <end position="90"/>
    </location>
</feature>
<dbReference type="Pfam" id="PF07681">
    <property type="entry name" value="DoxX"/>
    <property type="match status" value="1"/>
</dbReference>
<organism evidence="8 9">
    <name type="scientific">Flavobacterium ginsengiterrae</name>
    <dbReference type="NCBI Taxonomy" id="871695"/>
    <lineage>
        <taxon>Bacteria</taxon>
        <taxon>Pseudomonadati</taxon>
        <taxon>Bacteroidota</taxon>
        <taxon>Flavobacteriia</taxon>
        <taxon>Flavobacteriales</taxon>
        <taxon>Flavobacteriaceae</taxon>
        <taxon>Flavobacterium</taxon>
    </lineage>
</organism>
<protein>
    <submittedName>
        <fullName evidence="8">DoxX family protein</fullName>
    </submittedName>
</protein>
<evidence type="ECO:0000256" key="5">
    <source>
        <dbReference type="ARBA" id="ARBA00022989"/>
    </source>
</evidence>
<feature type="transmembrane region" description="Helical" evidence="7">
    <location>
        <begin position="102"/>
        <end position="127"/>
    </location>
</feature>
<dbReference type="RefSeq" id="WP_345147416.1">
    <property type="nucleotide sequence ID" value="NZ_BAABDU010000011.1"/>
</dbReference>
<dbReference type="PANTHER" id="PTHR33452:SF1">
    <property type="entry name" value="INNER MEMBRANE PROTEIN YPHA-RELATED"/>
    <property type="match status" value="1"/>
</dbReference>
<evidence type="ECO:0000256" key="6">
    <source>
        <dbReference type="ARBA" id="ARBA00023136"/>
    </source>
</evidence>
<keyword evidence="9" id="KW-1185">Reference proteome</keyword>
<dbReference type="InterPro" id="IPR032808">
    <property type="entry name" value="DoxX"/>
</dbReference>
<keyword evidence="4 7" id="KW-0812">Transmembrane</keyword>
<dbReference type="EMBL" id="BAABDU010000011">
    <property type="protein sequence ID" value="GAA3784632.1"/>
    <property type="molecule type" value="Genomic_DNA"/>
</dbReference>
<evidence type="ECO:0000256" key="7">
    <source>
        <dbReference type="SAM" id="Phobius"/>
    </source>
</evidence>
<gene>
    <name evidence="8" type="ORF">GCM10022423_47570</name>
</gene>
<evidence type="ECO:0000256" key="1">
    <source>
        <dbReference type="ARBA" id="ARBA00004651"/>
    </source>
</evidence>
<comment type="similarity">
    <text evidence="2">Belongs to the DoxX family.</text>
</comment>
<keyword evidence="5 7" id="KW-1133">Transmembrane helix</keyword>
<proteinExistence type="inferred from homology"/>
<keyword evidence="6 7" id="KW-0472">Membrane</keyword>
<feature type="transmembrane region" description="Helical" evidence="7">
    <location>
        <begin position="46"/>
        <end position="64"/>
    </location>
</feature>
<feature type="transmembrane region" description="Helical" evidence="7">
    <location>
        <begin position="7"/>
        <end position="26"/>
    </location>
</feature>
<reference evidence="9" key="1">
    <citation type="journal article" date="2019" name="Int. J. Syst. Evol. Microbiol.">
        <title>The Global Catalogue of Microorganisms (GCM) 10K type strain sequencing project: providing services to taxonomists for standard genome sequencing and annotation.</title>
        <authorList>
            <consortium name="The Broad Institute Genomics Platform"/>
            <consortium name="The Broad Institute Genome Sequencing Center for Infectious Disease"/>
            <person name="Wu L."/>
            <person name="Ma J."/>
        </authorList>
    </citation>
    <scope>NUCLEOTIDE SEQUENCE [LARGE SCALE GENOMIC DNA]</scope>
    <source>
        <strain evidence="9">JCM 17337</strain>
    </source>
</reference>
<sequence length="134" mass="14301">MRKNNDFGLLILRLAVGLLMLFHGIAKLGGGLEFISGMLEGKGLPGFIAYGVLIGEILAPLLIIIGFRTRIGALLLAINCFVAVLLVHTADIPKLNEQTGGWALELIGLYFFGSLALFFTGGGNLAASKNNKWD</sequence>
<dbReference type="Proteomes" id="UP001500748">
    <property type="component" value="Unassembled WGS sequence"/>
</dbReference>
<evidence type="ECO:0000256" key="2">
    <source>
        <dbReference type="ARBA" id="ARBA00006679"/>
    </source>
</evidence>
<accession>A0ABP7H804</accession>